<evidence type="ECO:0000313" key="7">
    <source>
        <dbReference type="Proteomes" id="UP001168821"/>
    </source>
</evidence>
<dbReference type="InterPro" id="IPR007867">
    <property type="entry name" value="GMC_OxRtase_C"/>
</dbReference>
<dbReference type="Gene3D" id="3.50.50.60">
    <property type="entry name" value="FAD/NAD(P)-binding domain"/>
    <property type="match status" value="1"/>
</dbReference>
<reference evidence="6" key="1">
    <citation type="journal article" date="2023" name="G3 (Bethesda)">
        <title>Whole genome assemblies of Zophobas morio and Tenebrio molitor.</title>
        <authorList>
            <person name="Kaur S."/>
            <person name="Stinson S.A."/>
            <person name="diCenzo G.C."/>
        </authorList>
    </citation>
    <scope>NUCLEOTIDE SEQUENCE</scope>
    <source>
        <strain evidence="6">QUZm001</strain>
    </source>
</reference>
<feature type="active site" description="Proton acceptor" evidence="2">
    <location>
        <position position="599"/>
    </location>
</feature>
<dbReference type="GO" id="GO:0050660">
    <property type="term" value="F:flavin adenine dinucleotide binding"/>
    <property type="evidence" value="ECO:0007669"/>
    <property type="project" value="InterPro"/>
</dbReference>
<dbReference type="EMBL" id="JALNTZ010000002">
    <property type="protein sequence ID" value="KAJ3664214.1"/>
    <property type="molecule type" value="Genomic_DNA"/>
</dbReference>
<protein>
    <recommendedName>
        <fullName evidence="5">Glucose-methanol-choline oxidoreductase N-terminal domain-containing protein</fullName>
    </recommendedName>
</protein>
<evidence type="ECO:0000256" key="1">
    <source>
        <dbReference type="ARBA" id="ARBA00010790"/>
    </source>
</evidence>
<keyword evidence="4" id="KW-0732">Signal</keyword>
<dbReference type="PROSITE" id="PS00624">
    <property type="entry name" value="GMC_OXRED_2"/>
    <property type="match status" value="1"/>
</dbReference>
<organism evidence="6 7">
    <name type="scientific">Zophobas morio</name>
    <dbReference type="NCBI Taxonomy" id="2755281"/>
    <lineage>
        <taxon>Eukaryota</taxon>
        <taxon>Metazoa</taxon>
        <taxon>Ecdysozoa</taxon>
        <taxon>Arthropoda</taxon>
        <taxon>Hexapoda</taxon>
        <taxon>Insecta</taxon>
        <taxon>Pterygota</taxon>
        <taxon>Neoptera</taxon>
        <taxon>Endopterygota</taxon>
        <taxon>Coleoptera</taxon>
        <taxon>Polyphaga</taxon>
        <taxon>Cucujiformia</taxon>
        <taxon>Tenebrionidae</taxon>
        <taxon>Zophobas</taxon>
    </lineage>
</organism>
<keyword evidence="7" id="KW-1185">Reference proteome</keyword>
<dbReference type="InterPro" id="IPR012132">
    <property type="entry name" value="GMC_OxRdtase"/>
</dbReference>
<feature type="domain" description="Glucose-methanol-choline oxidoreductase N-terminal" evidence="5">
    <location>
        <begin position="312"/>
        <end position="326"/>
    </location>
</feature>
<dbReference type="PANTHER" id="PTHR11552:SF208">
    <property type="entry name" value="RE36204P-RELATED"/>
    <property type="match status" value="1"/>
</dbReference>
<dbReference type="InterPro" id="IPR036188">
    <property type="entry name" value="FAD/NAD-bd_sf"/>
</dbReference>
<feature type="chain" id="PRO_5041289274" description="Glucose-methanol-choline oxidoreductase N-terminal domain-containing protein" evidence="4">
    <location>
        <begin position="18"/>
        <end position="620"/>
    </location>
</feature>
<comment type="caution">
    <text evidence="6">The sequence shown here is derived from an EMBL/GenBank/DDBJ whole genome shotgun (WGS) entry which is preliminary data.</text>
</comment>
<dbReference type="Pfam" id="PF00732">
    <property type="entry name" value="GMC_oxred_N"/>
    <property type="match status" value="1"/>
</dbReference>
<evidence type="ECO:0000256" key="4">
    <source>
        <dbReference type="SAM" id="SignalP"/>
    </source>
</evidence>
<dbReference type="Pfam" id="PF05199">
    <property type="entry name" value="GMC_oxred_C"/>
    <property type="match status" value="1"/>
</dbReference>
<dbReference type="GO" id="GO:0016614">
    <property type="term" value="F:oxidoreductase activity, acting on CH-OH group of donors"/>
    <property type="evidence" value="ECO:0007669"/>
    <property type="project" value="InterPro"/>
</dbReference>
<comment type="similarity">
    <text evidence="1">Belongs to the GMC oxidoreductase family.</text>
</comment>
<feature type="binding site" evidence="3">
    <location>
        <position position="144"/>
    </location>
    <ligand>
        <name>FAD</name>
        <dbReference type="ChEBI" id="CHEBI:57692"/>
    </ligand>
</feature>
<dbReference type="AlphaFoldDB" id="A0AA38J3Z5"/>
<dbReference type="Gene3D" id="3.30.560.10">
    <property type="entry name" value="Glucose Oxidase, domain 3"/>
    <property type="match status" value="1"/>
</dbReference>
<dbReference type="Proteomes" id="UP001168821">
    <property type="component" value="Unassembled WGS sequence"/>
</dbReference>
<evidence type="ECO:0000256" key="3">
    <source>
        <dbReference type="PIRSR" id="PIRSR000137-2"/>
    </source>
</evidence>
<evidence type="ECO:0000259" key="5">
    <source>
        <dbReference type="PROSITE" id="PS00624"/>
    </source>
</evidence>
<gene>
    <name evidence="6" type="ORF">Zmor_008401</name>
</gene>
<keyword evidence="3" id="KW-0285">Flavoprotein</keyword>
<feature type="active site" description="Proton donor" evidence="2">
    <location>
        <position position="555"/>
    </location>
</feature>
<comment type="cofactor">
    <cofactor evidence="3">
        <name>FAD</name>
        <dbReference type="ChEBI" id="CHEBI:57692"/>
    </cofactor>
</comment>
<accession>A0AA38J3Z5</accession>
<sequence>MYSSFLFIVTLPPILLATNNFIDDYLDDAKIKYDNANKRVKRNFVLTSYSNQDIPETSTFDFIVVGSGSAGAVVANRLTETNFSVLLLEVGEEAVEITDVPVLAPLFQFTDLNWNYLMEKEDNMCLGLVDQRMAWPRGRALGGTSIINYMIHVRGNKQDYNRWEKMGNPGWSYRDVFKYFIKSEDFLVKQQDKGYHATGGYLGVQDVAFRTESVHAFVKAAQEAGHPFVDYNGRKQMGVSYVHATTRRGLRSSAEAAFLRPIRDRKNLKILTKSRATRVLIDGHRRAFGVEFLKDGKYHTAMANKEVILSAGAFNSPQLLMLSGIGPRRHLQELGIPLVQDLPVGRKMYDHITFLGLIFTVNQSIVSDQSVLEQPVNFLKLVLRGEGPLTTLGGVEALMYFKTKESDDPSPYPDMELIFISGGMHTDKGLFYRKTFRITDEIYNKVWKPLEDKYAWQVLPMLVHPKSYGFLELKSKNPFHWPKFHGNFFTDAGNKDVKTFIAAIREVQRMAKMPAWQKYGAQLVTTPIPGCEHNIFDSDDYWECALRHVTATLHHQVATCKMGPRTDPEAVVNHELKVYGVRNLRVADTSVIPIPITAHTNVPAYMIGEKAADLIKAEWL</sequence>
<evidence type="ECO:0000256" key="2">
    <source>
        <dbReference type="PIRSR" id="PIRSR000137-1"/>
    </source>
</evidence>
<feature type="signal peptide" evidence="4">
    <location>
        <begin position="1"/>
        <end position="17"/>
    </location>
</feature>
<dbReference type="SUPFAM" id="SSF54373">
    <property type="entry name" value="FAD-linked reductases, C-terminal domain"/>
    <property type="match status" value="1"/>
</dbReference>
<dbReference type="PANTHER" id="PTHR11552">
    <property type="entry name" value="GLUCOSE-METHANOL-CHOLINE GMC OXIDOREDUCTASE"/>
    <property type="match status" value="1"/>
</dbReference>
<name>A0AA38J3Z5_9CUCU</name>
<keyword evidence="3" id="KW-0274">FAD</keyword>
<dbReference type="SUPFAM" id="SSF51905">
    <property type="entry name" value="FAD/NAD(P)-binding domain"/>
    <property type="match status" value="1"/>
</dbReference>
<proteinExistence type="inferred from homology"/>
<dbReference type="InterPro" id="IPR000172">
    <property type="entry name" value="GMC_OxRdtase_N"/>
</dbReference>
<evidence type="ECO:0000313" key="6">
    <source>
        <dbReference type="EMBL" id="KAJ3664214.1"/>
    </source>
</evidence>
<dbReference type="PIRSF" id="PIRSF000137">
    <property type="entry name" value="Alcohol_oxidase"/>
    <property type="match status" value="1"/>
</dbReference>